<proteinExistence type="predicted"/>
<dbReference type="EMBL" id="BSYO01000014">
    <property type="protein sequence ID" value="GMH14585.1"/>
    <property type="molecule type" value="Genomic_DNA"/>
</dbReference>
<feature type="compositionally biased region" description="Basic residues" evidence="1">
    <location>
        <begin position="57"/>
        <end position="66"/>
    </location>
</feature>
<name>A0AAD3SMM3_NEPGR</name>
<feature type="compositionally biased region" description="Polar residues" evidence="1">
    <location>
        <begin position="41"/>
        <end position="55"/>
    </location>
</feature>
<reference evidence="2" key="1">
    <citation type="submission" date="2023-05" db="EMBL/GenBank/DDBJ databases">
        <title>Nepenthes gracilis genome sequencing.</title>
        <authorList>
            <person name="Fukushima K."/>
        </authorList>
    </citation>
    <scope>NUCLEOTIDE SEQUENCE</scope>
    <source>
        <strain evidence="2">SING2019-196</strain>
    </source>
</reference>
<protein>
    <submittedName>
        <fullName evidence="2">Uncharacterized protein</fullName>
    </submittedName>
</protein>
<feature type="region of interest" description="Disordered" evidence="1">
    <location>
        <begin position="1"/>
        <end position="79"/>
    </location>
</feature>
<gene>
    <name evidence="2" type="ORF">Nepgr_016426</name>
</gene>
<feature type="compositionally biased region" description="Polar residues" evidence="1">
    <location>
        <begin position="18"/>
        <end position="27"/>
    </location>
</feature>
<feature type="region of interest" description="Disordered" evidence="1">
    <location>
        <begin position="103"/>
        <end position="127"/>
    </location>
</feature>
<feature type="compositionally biased region" description="Basic and acidic residues" evidence="1">
    <location>
        <begin position="107"/>
        <end position="119"/>
    </location>
</feature>
<evidence type="ECO:0000313" key="3">
    <source>
        <dbReference type="Proteomes" id="UP001279734"/>
    </source>
</evidence>
<dbReference type="AlphaFoldDB" id="A0AAD3SMM3"/>
<accession>A0AAD3SMM3</accession>
<keyword evidence="3" id="KW-1185">Reference proteome</keyword>
<evidence type="ECO:0000256" key="1">
    <source>
        <dbReference type="SAM" id="MobiDB-lite"/>
    </source>
</evidence>
<organism evidence="2 3">
    <name type="scientific">Nepenthes gracilis</name>
    <name type="common">Slender pitcher plant</name>
    <dbReference type="NCBI Taxonomy" id="150966"/>
    <lineage>
        <taxon>Eukaryota</taxon>
        <taxon>Viridiplantae</taxon>
        <taxon>Streptophyta</taxon>
        <taxon>Embryophyta</taxon>
        <taxon>Tracheophyta</taxon>
        <taxon>Spermatophyta</taxon>
        <taxon>Magnoliopsida</taxon>
        <taxon>eudicotyledons</taxon>
        <taxon>Gunneridae</taxon>
        <taxon>Pentapetalae</taxon>
        <taxon>Caryophyllales</taxon>
        <taxon>Nepenthaceae</taxon>
        <taxon>Nepenthes</taxon>
    </lineage>
</organism>
<sequence>MRHQHQHQQLPASEREQSPSQAPNSNRSSDHQGFRPWAQPEQRSQLRKQSGNLRQRQILRNRKKPKLLQQSRLNRSVKNHPIQIGAGAVSIADPNQGLSVTAASKAWGKDVRPRSEVARPTENQMSN</sequence>
<dbReference type="Proteomes" id="UP001279734">
    <property type="component" value="Unassembled WGS sequence"/>
</dbReference>
<evidence type="ECO:0000313" key="2">
    <source>
        <dbReference type="EMBL" id="GMH14585.1"/>
    </source>
</evidence>
<comment type="caution">
    <text evidence="2">The sequence shown here is derived from an EMBL/GenBank/DDBJ whole genome shotgun (WGS) entry which is preliminary data.</text>
</comment>